<dbReference type="SMART" id="SM00881">
    <property type="entry name" value="CoA_binding"/>
    <property type="match status" value="1"/>
</dbReference>
<comment type="caution">
    <text evidence="2">The sequence shown here is derived from an EMBL/GenBank/DDBJ whole genome shotgun (WGS) entry which is preliminary data.</text>
</comment>
<dbReference type="Gene3D" id="3.40.50.720">
    <property type="entry name" value="NAD(P)-binding Rossmann-like Domain"/>
    <property type="match status" value="1"/>
</dbReference>
<protein>
    <submittedName>
        <fullName evidence="2">CoA-binding protein</fullName>
    </submittedName>
</protein>
<sequence>MRVETASDIRTLLEVETIAVVGCSSTPGKEAHEIPKHMLEKGYTIIPVNPFADRILGREAADSLGEVAEEIEMVNVFRPSEEVPEIVDDVLNRHTTRGDIESLWLQLGIRDDDATERAVTAGIDVVQDRCLKVEQQRLL</sequence>
<dbReference type="Pfam" id="PF13380">
    <property type="entry name" value="CoA_binding_2"/>
    <property type="match status" value="1"/>
</dbReference>
<proteinExistence type="predicted"/>
<accession>A0ABD5X0T8</accession>
<name>A0ABD5X0T8_9EURY</name>
<dbReference type="InterPro" id="IPR036291">
    <property type="entry name" value="NAD(P)-bd_dom_sf"/>
</dbReference>
<dbReference type="RefSeq" id="WP_267638438.1">
    <property type="nucleotide sequence ID" value="NZ_JAODIY010000013.1"/>
</dbReference>
<organism evidence="2 3">
    <name type="scientific">Halovenus rubra</name>
    <dbReference type="NCBI Taxonomy" id="869890"/>
    <lineage>
        <taxon>Archaea</taxon>
        <taxon>Methanobacteriati</taxon>
        <taxon>Methanobacteriota</taxon>
        <taxon>Stenosarchaea group</taxon>
        <taxon>Halobacteria</taxon>
        <taxon>Halobacteriales</taxon>
        <taxon>Haloarculaceae</taxon>
        <taxon>Halovenus</taxon>
    </lineage>
</organism>
<evidence type="ECO:0000259" key="1">
    <source>
        <dbReference type="SMART" id="SM00881"/>
    </source>
</evidence>
<dbReference type="AlphaFoldDB" id="A0ABD5X0T8"/>
<dbReference type="PANTHER" id="PTHR33303">
    <property type="entry name" value="CYTOPLASMIC PROTEIN-RELATED"/>
    <property type="match status" value="1"/>
</dbReference>
<reference evidence="2 3" key="1">
    <citation type="journal article" date="2014" name="Int. J. Syst. Evol. Microbiol.">
        <title>Complete genome sequence of Corynebacterium casei LMG S-19264T (=DSM 44701T), isolated from a smear-ripened cheese.</title>
        <authorList>
            <consortium name="US DOE Joint Genome Institute (JGI-PGF)"/>
            <person name="Walter F."/>
            <person name="Albersmeier A."/>
            <person name="Kalinowski J."/>
            <person name="Ruckert C."/>
        </authorList>
    </citation>
    <scope>NUCLEOTIDE SEQUENCE [LARGE SCALE GENOMIC DNA]</scope>
    <source>
        <strain evidence="2 3">CGMCC 4.7215</strain>
    </source>
</reference>
<dbReference type="InterPro" id="IPR003781">
    <property type="entry name" value="CoA-bd"/>
</dbReference>
<evidence type="ECO:0000313" key="3">
    <source>
        <dbReference type="Proteomes" id="UP001596414"/>
    </source>
</evidence>
<dbReference type="EMBL" id="JBHSZQ010000002">
    <property type="protein sequence ID" value="MFC7124781.1"/>
    <property type="molecule type" value="Genomic_DNA"/>
</dbReference>
<dbReference type="SUPFAM" id="SSF51735">
    <property type="entry name" value="NAD(P)-binding Rossmann-fold domains"/>
    <property type="match status" value="1"/>
</dbReference>
<dbReference type="Proteomes" id="UP001596414">
    <property type="component" value="Unassembled WGS sequence"/>
</dbReference>
<evidence type="ECO:0000313" key="2">
    <source>
        <dbReference type="EMBL" id="MFC7124781.1"/>
    </source>
</evidence>
<gene>
    <name evidence="2" type="ORF">ACFQJ7_01820</name>
</gene>
<feature type="domain" description="CoA-binding" evidence="1">
    <location>
        <begin position="12"/>
        <end position="109"/>
    </location>
</feature>
<dbReference type="PANTHER" id="PTHR33303:SF2">
    <property type="entry name" value="COA-BINDING DOMAIN-CONTAINING PROTEIN"/>
    <property type="match status" value="1"/>
</dbReference>